<keyword evidence="1" id="KW-0472">Membrane</keyword>
<dbReference type="EMBL" id="VYQE01000003">
    <property type="protein sequence ID" value="KAA9007936.1"/>
    <property type="molecule type" value="Genomic_DNA"/>
</dbReference>
<reference evidence="2 3" key="1">
    <citation type="submission" date="2019-09" db="EMBL/GenBank/DDBJ databases">
        <authorList>
            <person name="Park J.-S."/>
            <person name="Choi H.-J."/>
        </authorList>
    </citation>
    <scope>NUCLEOTIDE SEQUENCE [LARGE SCALE GENOMIC DNA]</scope>
    <source>
        <strain evidence="2 3">176SS1-4</strain>
    </source>
</reference>
<feature type="transmembrane region" description="Helical" evidence="1">
    <location>
        <begin position="39"/>
        <end position="57"/>
    </location>
</feature>
<evidence type="ECO:0000313" key="3">
    <source>
        <dbReference type="Proteomes" id="UP000326554"/>
    </source>
</evidence>
<evidence type="ECO:0000313" key="2">
    <source>
        <dbReference type="EMBL" id="KAA9007936.1"/>
    </source>
</evidence>
<gene>
    <name evidence="2" type="ORF">F3S47_10485</name>
</gene>
<organism evidence="2 3">
    <name type="scientific">Histidinibacterium aquaticum</name>
    <dbReference type="NCBI Taxonomy" id="2613962"/>
    <lineage>
        <taxon>Bacteria</taxon>
        <taxon>Pseudomonadati</taxon>
        <taxon>Pseudomonadota</taxon>
        <taxon>Alphaproteobacteria</taxon>
        <taxon>Rhodobacterales</taxon>
        <taxon>Paracoccaceae</taxon>
        <taxon>Histidinibacterium</taxon>
    </lineage>
</organism>
<keyword evidence="3" id="KW-1185">Reference proteome</keyword>
<dbReference type="AlphaFoldDB" id="A0A5J5GI79"/>
<feature type="transmembrane region" description="Helical" evidence="1">
    <location>
        <begin position="12"/>
        <end position="33"/>
    </location>
</feature>
<dbReference type="Proteomes" id="UP000326554">
    <property type="component" value="Unassembled WGS sequence"/>
</dbReference>
<dbReference type="Pfam" id="PF11003">
    <property type="entry name" value="DUF2842"/>
    <property type="match status" value="1"/>
</dbReference>
<comment type="caution">
    <text evidence="2">The sequence shown here is derived from an EMBL/GenBank/DDBJ whole genome shotgun (WGS) entry which is preliminary data.</text>
</comment>
<dbReference type="InterPro" id="IPR021265">
    <property type="entry name" value="DUF2842"/>
</dbReference>
<sequence length="73" mass="8217">MALTQKQKRRWSLVILLVGLPVYVVLAVTILNALGRPPIWVEFLVYAALGLLWALPFRRVFAGVGREAPEDED</sequence>
<protein>
    <submittedName>
        <fullName evidence="2">DUF2842 domain-containing protein</fullName>
    </submittedName>
</protein>
<accession>A0A5J5GI79</accession>
<evidence type="ECO:0000256" key="1">
    <source>
        <dbReference type="SAM" id="Phobius"/>
    </source>
</evidence>
<proteinExistence type="predicted"/>
<name>A0A5J5GI79_9RHOB</name>
<keyword evidence="1" id="KW-0812">Transmembrane</keyword>
<keyword evidence="1" id="KW-1133">Transmembrane helix</keyword>
<dbReference type="RefSeq" id="WP_150445219.1">
    <property type="nucleotide sequence ID" value="NZ_VYQE01000003.1"/>
</dbReference>